<evidence type="ECO:0000313" key="1">
    <source>
        <dbReference type="EMBL" id="RMZ99898.1"/>
    </source>
</evidence>
<accession>A0A3M7PLQ3</accession>
<dbReference type="Proteomes" id="UP000276133">
    <property type="component" value="Unassembled WGS sequence"/>
</dbReference>
<comment type="caution">
    <text evidence="1">The sequence shown here is derived from an EMBL/GenBank/DDBJ whole genome shotgun (WGS) entry which is preliminary data.</text>
</comment>
<evidence type="ECO:0000313" key="2">
    <source>
        <dbReference type="Proteomes" id="UP000276133"/>
    </source>
</evidence>
<sequence>MFGDLLATTFSPDLDFVESNAFVKSRVVFTIIRQLSLKSSRLGELWFIYYWNNFCFQIFK</sequence>
<keyword evidence="2" id="KW-1185">Reference proteome</keyword>
<proteinExistence type="predicted"/>
<dbReference type="EMBL" id="REGN01010004">
    <property type="protein sequence ID" value="RMZ99898.1"/>
    <property type="molecule type" value="Genomic_DNA"/>
</dbReference>
<dbReference type="AlphaFoldDB" id="A0A3M7PLQ3"/>
<gene>
    <name evidence="1" type="ORF">BpHYR1_013392</name>
</gene>
<reference evidence="1 2" key="1">
    <citation type="journal article" date="2018" name="Sci. Rep.">
        <title>Genomic signatures of local adaptation to the degree of environmental predictability in rotifers.</title>
        <authorList>
            <person name="Franch-Gras L."/>
            <person name="Hahn C."/>
            <person name="Garcia-Roger E.M."/>
            <person name="Carmona M.J."/>
            <person name="Serra M."/>
            <person name="Gomez A."/>
        </authorList>
    </citation>
    <scope>NUCLEOTIDE SEQUENCE [LARGE SCALE GENOMIC DNA]</scope>
    <source>
        <strain evidence="1">HYR1</strain>
    </source>
</reference>
<name>A0A3M7PLQ3_BRAPC</name>
<protein>
    <submittedName>
        <fullName evidence="1">Uncharacterized protein</fullName>
    </submittedName>
</protein>
<organism evidence="1 2">
    <name type="scientific">Brachionus plicatilis</name>
    <name type="common">Marine rotifer</name>
    <name type="synonym">Brachionus muelleri</name>
    <dbReference type="NCBI Taxonomy" id="10195"/>
    <lineage>
        <taxon>Eukaryota</taxon>
        <taxon>Metazoa</taxon>
        <taxon>Spiralia</taxon>
        <taxon>Gnathifera</taxon>
        <taxon>Rotifera</taxon>
        <taxon>Eurotatoria</taxon>
        <taxon>Monogononta</taxon>
        <taxon>Pseudotrocha</taxon>
        <taxon>Ploima</taxon>
        <taxon>Brachionidae</taxon>
        <taxon>Brachionus</taxon>
    </lineage>
</organism>